<dbReference type="EMBL" id="JAGTJR010000007">
    <property type="protein sequence ID" value="KAH7057054.1"/>
    <property type="molecule type" value="Genomic_DNA"/>
</dbReference>
<name>A0ABQ8GIE7_9PEZI</name>
<dbReference type="SUPFAM" id="SSF53056">
    <property type="entry name" value="beta-carbonic anhydrase, cab"/>
    <property type="match status" value="1"/>
</dbReference>
<sequence>MTLPMAEQKFQELLRHNEKYAERPVKFGKLKEAVATAPPDFGALYIIDEGVLRSLEIMGSVLPIGYIAIIKRTDCGGPNFTDDDVRKVLAKRAPEHAASIKNKVYGRGIEASIAEDFAKLKAWPFFPETAKIGSYVYDLDSGVVSEVLPENFEAGNL</sequence>
<evidence type="ECO:0000313" key="2">
    <source>
        <dbReference type="Proteomes" id="UP000774617"/>
    </source>
</evidence>
<gene>
    <name evidence="1" type="ORF">B0J12DRAFT_737873</name>
</gene>
<dbReference type="Gene3D" id="3.40.1050.10">
    <property type="entry name" value="Carbonic anhydrase"/>
    <property type="match status" value="1"/>
</dbReference>
<organism evidence="1 2">
    <name type="scientific">Macrophomina phaseolina</name>
    <dbReference type="NCBI Taxonomy" id="35725"/>
    <lineage>
        <taxon>Eukaryota</taxon>
        <taxon>Fungi</taxon>
        <taxon>Dikarya</taxon>
        <taxon>Ascomycota</taxon>
        <taxon>Pezizomycotina</taxon>
        <taxon>Dothideomycetes</taxon>
        <taxon>Dothideomycetes incertae sedis</taxon>
        <taxon>Botryosphaeriales</taxon>
        <taxon>Botryosphaeriaceae</taxon>
        <taxon>Macrophomina</taxon>
    </lineage>
</organism>
<proteinExistence type="predicted"/>
<reference evidence="1 2" key="1">
    <citation type="journal article" date="2021" name="Nat. Commun.">
        <title>Genetic determinants of endophytism in the Arabidopsis root mycobiome.</title>
        <authorList>
            <person name="Mesny F."/>
            <person name="Miyauchi S."/>
            <person name="Thiergart T."/>
            <person name="Pickel B."/>
            <person name="Atanasova L."/>
            <person name="Karlsson M."/>
            <person name="Huettel B."/>
            <person name="Barry K.W."/>
            <person name="Haridas S."/>
            <person name="Chen C."/>
            <person name="Bauer D."/>
            <person name="Andreopoulos W."/>
            <person name="Pangilinan J."/>
            <person name="LaButti K."/>
            <person name="Riley R."/>
            <person name="Lipzen A."/>
            <person name="Clum A."/>
            <person name="Drula E."/>
            <person name="Henrissat B."/>
            <person name="Kohler A."/>
            <person name="Grigoriev I.V."/>
            <person name="Martin F.M."/>
            <person name="Hacquard S."/>
        </authorList>
    </citation>
    <scope>NUCLEOTIDE SEQUENCE [LARGE SCALE GENOMIC DNA]</scope>
    <source>
        <strain evidence="1 2">MPI-SDFR-AT-0080</strain>
    </source>
</reference>
<protein>
    <recommendedName>
        <fullName evidence="3">Carbonic anhydrase</fullName>
    </recommendedName>
</protein>
<dbReference type="Proteomes" id="UP000774617">
    <property type="component" value="Unassembled WGS sequence"/>
</dbReference>
<evidence type="ECO:0000313" key="1">
    <source>
        <dbReference type="EMBL" id="KAH7057054.1"/>
    </source>
</evidence>
<evidence type="ECO:0008006" key="3">
    <source>
        <dbReference type="Google" id="ProtNLM"/>
    </source>
</evidence>
<accession>A0ABQ8GIE7</accession>
<comment type="caution">
    <text evidence="1">The sequence shown here is derived from an EMBL/GenBank/DDBJ whole genome shotgun (WGS) entry which is preliminary data.</text>
</comment>
<dbReference type="InterPro" id="IPR036874">
    <property type="entry name" value="Carbonic_anhydrase_sf"/>
</dbReference>
<keyword evidence="2" id="KW-1185">Reference proteome</keyword>